<dbReference type="SUPFAM" id="SSF110997">
    <property type="entry name" value="Sporulation related repeat"/>
    <property type="match status" value="1"/>
</dbReference>
<dbReference type="InterPro" id="IPR034718">
    <property type="entry name" value="RlpA"/>
</dbReference>
<dbReference type="AlphaFoldDB" id="A0A7T5UHZ2"/>
<evidence type="ECO:0000256" key="1">
    <source>
        <dbReference type="ARBA" id="ARBA00022729"/>
    </source>
</evidence>
<dbReference type="NCBIfam" id="TIGR00413">
    <property type="entry name" value="rlpA"/>
    <property type="match status" value="1"/>
</dbReference>
<keyword evidence="4" id="KW-0472">Membrane</keyword>
<evidence type="ECO:0000313" key="8">
    <source>
        <dbReference type="EMBL" id="QQG37411.1"/>
    </source>
</evidence>
<evidence type="ECO:0000256" key="5">
    <source>
        <dbReference type="RuleBase" id="RU003495"/>
    </source>
</evidence>
<dbReference type="GO" id="GO:0005886">
    <property type="term" value="C:plasma membrane"/>
    <property type="evidence" value="ECO:0007669"/>
    <property type="project" value="UniProtKB-SubCell"/>
</dbReference>
<dbReference type="GO" id="GO:0071555">
    <property type="term" value="P:cell wall organization"/>
    <property type="evidence" value="ECO:0007669"/>
    <property type="project" value="UniProtKB-KW"/>
</dbReference>
<dbReference type="InterPro" id="IPR036908">
    <property type="entry name" value="RlpA-like_sf"/>
</dbReference>
<dbReference type="InterPro" id="IPR007730">
    <property type="entry name" value="SPOR-like_dom"/>
</dbReference>
<evidence type="ECO:0000259" key="7">
    <source>
        <dbReference type="PROSITE" id="PS51724"/>
    </source>
</evidence>
<gene>
    <name evidence="4" type="primary">rlpA</name>
    <name evidence="8" type="ORF">HYS17_07550</name>
</gene>
<dbReference type="PROSITE" id="PS51724">
    <property type="entry name" value="SPOR"/>
    <property type="match status" value="1"/>
</dbReference>
<keyword evidence="4" id="KW-0449">Lipoprotein</keyword>
<dbReference type="InterPro" id="IPR036680">
    <property type="entry name" value="SPOR-like_sf"/>
</dbReference>
<evidence type="ECO:0000256" key="3">
    <source>
        <dbReference type="ARBA" id="ARBA00023316"/>
    </source>
</evidence>
<dbReference type="Pfam" id="PF03330">
    <property type="entry name" value="DPBB_1"/>
    <property type="match status" value="1"/>
</dbReference>
<keyword evidence="2 4" id="KW-0456">Lyase</keyword>
<dbReference type="GO" id="GO:0042834">
    <property type="term" value="F:peptidoglycan binding"/>
    <property type="evidence" value="ECO:0007669"/>
    <property type="project" value="InterPro"/>
</dbReference>
<dbReference type="InterPro" id="IPR009009">
    <property type="entry name" value="RlpA-like_DPBB"/>
</dbReference>
<dbReference type="PANTHER" id="PTHR34183:SF1">
    <property type="entry name" value="ENDOLYTIC PEPTIDOGLYCAN TRANSGLYCOSYLASE RLPA"/>
    <property type="match status" value="1"/>
</dbReference>
<keyword evidence="4" id="KW-0564">Palmitate</keyword>
<evidence type="ECO:0000256" key="6">
    <source>
        <dbReference type="SAM" id="SignalP"/>
    </source>
</evidence>
<dbReference type="GO" id="GO:0000270">
    <property type="term" value="P:peptidoglycan metabolic process"/>
    <property type="evidence" value="ECO:0007669"/>
    <property type="project" value="UniProtKB-UniRule"/>
</dbReference>
<evidence type="ECO:0000256" key="4">
    <source>
        <dbReference type="HAMAP-Rule" id="MF_02071"/>
    </source>
</evidence>
<dbReference type="CDD" id="cd22268">
    <property type="entry name" value="DPBB_RlpA-like"/>
    <property type="match status" value="1"/>
</dbReference>
<keyword evidence="3 4" id="KW-0961">Cell wall biogenesis/degradation</keyword>
<feature type="chain" id="PRO_5033176739" description="Probable endolytic peptidoglycan transglycosylase RlpA" evidence="6">
    <location>
        <begin position="23"/>
        <end position="321"/>
    </location>
</feature>
<dbReference type="InterPro" id="IPR012997">
    <property type="entry name" value="RplA"/>
</dbReference>
<dbReference type="Pfam" id="PF05036">
    <property type="entry name" value="SPOR"/>
    <property type="match status" value="1"/>
</dbReference>
<comment type="similarity">
    <text evidence="4 5">Belongs to the RlpA family.</text>
</comment>
<comment type="function">
    <text evidence="4">Lytic transglycosylase with a strong preference for naked glycan strands that lack stem peptides.</text>
</comment>
<dbReference type="Gene3D" id="3.30.70.1070">
    <property type="entry name" value="Sporulation related repeat"/>
    <property type="match status" value="1"/>
</dbReference>
<dbReference type="Gene3D" id="2.40.40.10">
    <property type="entry name" value="RlpA-like domain"/>
    <property type="match status" value="1"/>
</dbReference>
<feature type="signal peptide" evidence="6">
    <location>
        <begin position="1"/>
        <end position="22"/>
    </location>
</feature>
<dbReference type="PROSITE" id="PS51257">
    <property type="entry name" value="PROKAR_LIPOPROTEIN"/>
    <property type="match status" value="1"/>
</dbReference>
<dbReference type="GO" id="GO:0008932">
    <property type="term" value="F:lytic endotransglycosylase activity"/>
    <property type="evidence" value="ECO:0007669"/>
    <property type="project" value="UniProtKB-UniRule"/>
</dbReference>
<sequence length="321" mass="35312">MFRFFLVACILLVSACTEVQYAAHMSKEFGGTLGSALPPSGQQGNFKVGKPYKVDGRTYTPREQYDLVETGIASWYGPGFHGKRTASGEKFDKHELTAAHRTLQMPSLVRVTNLDNGRSVIVRINDRGPFKRSRVIDVSEKAAELLGFKNIGTAKVRLEVLQQESLRLAQLARQGVNPEHYQTALAEPVSYEKPASYETASLEPVARQSLTAPSEVGAPLQTSLPGHLRDGEFYPDPVVMERPVTATRIYVQAGSFGVYDNALRLRDRLMAISNATVQQTEVRGQTFYRVRVGPAASVEEADELLSRVVNSGHGDAMIVVE</sequence>
<organism evidence="8 9">
    <name type="scientific">Micavibrio aeruginosavorus</name>
    <dbReference type="NCBI Taxonomy" id="349221"/>
    <lineage>
        <taxon>Bacteria</taxon>
        <taxon>Pseudomonadati</taxon>
        <taxon>Bdellovibrionota</taxon>
        <taxon>Bdellovibrionia</taxon>
        <taxon>Bdellovibrionales</taxon>
        <taxon>Pseudobdellovibrionaceae</taxon>
        <taxon>Micavibrio</taxon>
    </lineage>
</organism>
<proteinExistence type="inferred from homology"/>
<evidence type="ECO:0000313" key="9">
    <source>
        <dbReference type="Proteomes" id="UP000595362"/>
    </source>
</evidence>
<feature type="domain" description="SPOR" evidence="7">
    <location>
        <begin position="243"/>
        <end position="321"/>
    </location>
</feature>
<evidence type="ECO:0000256" key="2">
    <source>
        <dbReference type="ARBA" id="ARBA00023239"/>
    </source>
</evidence>
<keyword evidence="1 6" id="KW-0732">Signal</keyword>
<dbReference type="HAMAP" id="MF_02071">
    <property type="entry name" value="RlpA"/>
    <property type="match status" value="1"/>
</dbReference>
<name>A0A7T5UHZ2_9BACT</name>
<dbReference type="EMBL" id="CP066681">
    <property type="protein sequence ID" value="QQG37411.1"/>
    <property type="molecule type" value="Genomic_DNA"/>
</dbReference>
<dbReference type="Proteomes" id="UP000595362">
    <property type="component" value="Chromosome"/>
</dbReference>
<keyword evidence="4" id="KW-1003">Cell membrane</keyword>
<protein>
    <recommendedName>
        <fullName evidence="4">Probable endolytic peptidoglycan transglycosylase RlpA</fullName>
        <ecNumber evidence="4">4.2.2.-</ecNumber>
    </recommendedName>
</protein>
<comment type="subcellular location">
    <subcellularLocation>
        <location evidence="4">Cell membrane</location>
        <topology evidence="4">Lipid-anchor</topology>
    </subcellularLocation>
</comment>
<accession>A0A7T5UHZ2</accession>
<dbReference type="SUPFAM" id="SSF50685">
    <property type="entry name" value="Barwin-like endoglucanases"/>
    <property type="match status" value="1"/>
</dbReference>
<dbReference type="EC" id="4.2.2.-" evidence="4"/>
<dbReference type="PANTHER" id="PTHR34183">
    <property type="entry name" value="ENDOLYTIC PEPTIDOGLYCAN TRANSGLYCOSYLASE RLPA"/>
    <property type="match status" value="1"/>
</dbReference>
<reference evidence="8 9" key="1">
    <citation type="submission" date="2020-07" db="EMBL/GenBank/DDBJ databases">
        <title>Huge and variable diversity of episymbiotic CPR bacteria and DPANN archaea in groundwater ecosystems.</title>
        <authorList>
            <person name="He C.Y."/>
            <person name="Keren R."/>
            <person name="Whittaker M."/>
            <person name="Farag I.F."/>
            <person name="Doudna J."/>
            <person name="Cate J.H.D."/>
            <person name="Banfield J.F."/>
        </authorList>
    </citation>
    <scope>NUCLEOTIDE SEQUENCE [LARGE SCALE GENOMIC DNA]</scope>
    <source>
        <strain evidence="8">NC_groundwater_70_Ag_B-0.1um_54_66</strain>
    </source>
</reference>